<gene>
    <name evidence="2" type="ORF">DFH01_13460</name>
    <name evidence="3" type="ORF">DFH01_13725</name>
</gene>
<dbReference type="RefSeq" id="WP_109870994.1">
    <property type="nucleotide sequence ID" value="NZ_QGNA01000003.1"/>
</dbReference>
<dbReference type="EMBL" id="QGNA01000003">
    <property type="protein sequence ID" value="PWS36243.1"/>
    <property type="molecule type" value="Genomic_DNA"/>
</dbReference>
<evidence type="ECO:0000313" key="4">
    <source>
        <dbReference type="Proteomes" id="UP000245765"/>
    </source>
</evidence>
<dbReference type="Pfam" id="PF12762">
    <property type="entry name" value="DDE_Tnp_IS1595"/>
    <property type="match status" value="1"/>
</dbReference>
<sequence>MAQRRPDRPMSRAEFEDLFPDERACVEYLAEKRWPQGFVCPDPKCQGRKAWEIREENGLWECARCGRQTSVKAGTVLHRSKLPLRTWFLAVHIVTSHSNGISALQLQAQLGLGSYKTAWLMLRKLRRAMVDPDREPLAGVVEVDETTIPLRTQDDPVAGGQGRSHVGKVAIVGAVEIEDRRYPGRIRLQRIPAYDADTLGGFVEEQIKPKSVVVTDGLPAYRAIAGEYEHVPKVVGKMAAHVVLPWVHRVFSNMKRWAMGVFHGLRGPHLQAHLDEFVFRWNRRRWRRASFDTLLGIAMRLPHAGFRDFVPRAT</sequence>
<feature type="domain" description="ISXO2-like transposase" evidence="1">
    <location>
        <begin position="136"/>
        <end position="282"/>
    </location>
</feature>
<dbReference type="Pfam" id="PF12760">
    <property type="entry name" value="Zn_ribbon_IS1595"/>
    <property type="match status" value="1"/>
</dbReference>
<keyword evidence="4" id="KW-1185">Reference proteome</keyword>
<evidence type="ECO:0000313" key="3">
    <source>
        <dbReference type="EMBL" id="PWS36243.1"/>
    </source>
</evidence>
<comment type="caution">
    <text evidence="2">The sequence shown here is derived from an EMBL/GenBank/DDBJ whole genome shotgun (WGS) entry which is preliminary data.</text>
</comment>
<dbReference type="InterPro" id="IPR024442">
    <property type="entry name" value="Transposase_Zn_ribbon"/>
</dbReference>
<dbReference type="SMART" id="SM01126">
    <property type="entry name" value="DDE_Tnp_IS1595"/>
    <property type="match status" value="1"/>
</dbReference>
<reference evidence="4" key="2">
    <citation type="submission" date="2018-05" db="EMBL/GenBank/DDBJ databases">
        <authorList>
            <person name="Du Z."/>
            <person name="Wang X."/>
        </authorList>
    </citation>
    <scope>NUCLEOTIDE SEQUENCE [LARGE SCALE GENOMIC DNA]</scope>
    <source>
        <strain evidence="4">CQN31</strain>
    </source>
</reference>
<dbReference type="EMBL" id="QGNA01000003">
    <property type="protein sequence ID" value="PWS36199.1"/>
    <property type="molecule type" value="Genomic_DNA"/>
</dbReference>
<reference evidence="2" key="1">
    <citation type="submission" date="2018-05" db="EMBL/GenBank/DDBJ databases">
        <authorList>
            <person name="Lanie J.A."/>
            <person name="Ng W.-L."/>
            <person name="Kazmierczak K.M."/>
            <person name="Andrzejewski T.M."/>
            <person name="Davidsen T.M."/>
            <person name="Wayne K.J."/>
            <person name="Tettelin H."/>
            <person name="Glass J.I."/>
            <person name="Rusch D."/>
            <person name="Podicherti R."/>
            <person name="Tsui H.-C.T."/>
            <person name="Winkler M.E."/>
        </authorList>
    </citation>
    <scope>NUCLEOTIDE SEQUENCE [LARGE SCALE GENOMIC DNA]</scope>
    <source>
        <strain evidence="2">CQN31</strain>
    </source>
</reference>
<evidence type="ECO:0000313" key="2">
    <source>
        <dbReference type="EMBL" id="PWS36199.1"/>
    </source>
</evidence>
<name>A0A317FE36_9PROT</name>
<dbReference type="OrthoDB" id="271821at2"/>
<organism evidence="2 4">
    <name type="scientific">Falsiroseomonas bella</name>
    <dbReference type="NCBI Taxonomy" id="2184016"/>
    <lineage>
        <taxon>Bacteria</taxon>
        <taxon>Pseudomonadati</taxon>
        <taxon>Pseudomonadota</taxon>
        <taxon>Alphaproteobacteria</taxon>
        <taxon>Acetobacterales</taxon>
        <taxon>Roseomonadaceae</taxon>
        <taxon>Falsiroseomonas</taxon>
    </lineage>
</organism>
<accession>A0A317FE36</accession>
<evidence type="ECO:0000259" key="1">
    <source>
        <dbReference type="SMART" id="SM01126"/>
    </source>
</evidence>
<proteinExistence type="predicted"/>
<dbReference type="InterPro" id="IPR024445">
    <property type="entry name" value="Tnp_ISXO2-like"/>
</dbReference>
<protein>
    <submittedName>
        <fullName evidence="2">IS1595 family transposase</fullName>
    </submittedName>
</protein>
<dbReference type="Proteomes" id="UP000245765">
    <property type="component" value="Unassembled WGS sequence"/>
</dbReference>
<dbReference type="AlphaFoldDB" id="A0A317FE36"/>
<dbReference type="NCBIfam" id="NF033547">
    <property type="entry name" value="transpos_IS1595"/>
    <property type="match status" value="1"/>
</dbReference>